<protein>
    <submittedName>
        <fullName evidence="2">Uncharacterized protein</fullName>
    </submittedName>
</protein>
<name>A0A3A6PP48_9EURY</name>
<comment type="caution">
    <text evidence="2">The sequence shown here is derived from an EMBL/GenBank/DDBJ whole genome shotgun (WGS) entry which is preliminary data.</text>
</comment>
<evidence type="ECO:0000313" key="2">
    <source>
        <dbReference type="EMBL" id="RJX43361.1"/>
    </source>
</evidence>
<feature type="compositionally biased region" description="Basic and acidic residues" evidence="1">
    <location>
        <begin position="51"/>
        <end position="65"/>
    </location>
</feature>
<evidence type="ECO:0000256" key="1">
    <source>
        <dbReference type="SAM" id="MobiDB-lite"/>
    </source>
</evidence>
<dbReference type="InterPro" id="IPR055979">
    <property type="entry name" value="DUF7557"/>
</dbReference>
<dbReference type="OrthoDB" id="9187at2157"/>
<sequence>MSRTSIPVDATTKERLDDLKRDDETWDEFLHRVTTTEEPIEAGAWSDEEADRAKESIRNARENWG</sequence>
<dbReference type="Pfam" id="PF24434">
    <property type="entry name" value="DUF7557"/>
    <property type="match status" value="1"/>
</dbReference>
<proteinExistence type="predicted"/>
<feature type="region of interest" description="Disordered" evidence="1">
    <location>
        <begin position="33"/>
        <end position="65"/>
    </location>
</feature>
<evidence type="ECO:0000313" key="3">
    <source>
        <dbReference type="Proteomes" id="UP000276588"/>
    </source>
</evidence>
<gene>
    <name evidence="2" type="ORF">DM826_07065</name>
</gene>
<dbReference type="EMBL" id="QKNY01000009">
    <property type="protein sequence ID" value="RJX43361.1"/>
    <property type="molecule type" value="Genomic_DNA"/>
</dbReference>
<reference evidence="2 3" key="1">
    <citation type="submission" date="2018-06" db="EMBL/GenBank/DDBJ databases">
        <title>Halonotius sp. F13-13 a new haloarchaeeon isolated from a solar saltern from Isla Cristina, Huelva, Spain.</title>
        <authorList>
            <person name="Duran-Viseras A."/>
            <person name="Sanchez-Porro C."/>
            <person name="Ventosa A."/>
        </authorList>
    </citation>
    <scope>NUCLEOTIDE SEQUENCE [LARGE SCALE GENOMIC DNA]</scope>
    <source>
        <strain evidence="2 3">F13-13</strain>
    </source>
</reference>
<accession>A0A3A6PP48</accession>
<keyword evidence="3" id="KW-1185">Reference proteome</keyword>
<organism evidence="2 3">
    <name type="scientific">Halonotius aquaticus</name>
    <dbReference type="NCBI Taxonomy" id="2216978"/>
    <lineage>
        <taxon>Archaea</taxon>
        <taxon>Methanobacteriati</taxon>
        <taxon>Methanobacteriota</taxon>
        <taxon>Stenosarchaea group</taxon>
        <taxon>Halobacteria</taxon>
        <taxon>Halobacteriales</taxon>
        <taxon>Haloferacaceae</taxon>
        <taxon>Halonotius</taxon>
    </lineage>
</organism>
<dbReference type="RefSeq" id="WP_120102698.1">
    <property type="nucleotide sequence ID" value="NZ_QKNY01000009.1"/>
</dbReference>
<dbReference type="AlphaFoldDB" id="A0A3A6PP48"/>
<dbReference type="Proteomes" id="UP000276588">
    <property type="component" value="Unassembled WGS sequence"/>
</dbReference>